<keyword evidence="8" id="KW-1185">Reference proteome</keyword>
<dbReference type="PANTHER" id="PTHR23427">
    <property type="entry name" value="SURFEIT LOCUS PROTEIN"/>
    <property type="match status" value="1"/>
</dbReference>
<organism evidence="7 8">
    <name type="scientific">Thalassotalea fonticola</name>
    <dbReference type="NCBI Taxonomy" id="3065649"/>
    <lineage>
        <taxon>Bacteria</taxon>
        <taxon>Pseudomonadati</taxon>
        <taxon>Pseudomonadota</taxon>
        <taxon>Gammaproteobacteria</taxon>
        <taxon>Alteromonadales</taxon>
        <taxon>Colwelliaceae</taxon>
        <taxon>Thalassotalea</taxon>
    </lineage>
</organism>
<keyword evidence="5 6" id="KW-0472">Membrane</keyword>
<evidence type="ECO:0000256" key="5">
    <source>
        <dbReference type="ARBA" id="ARBA00023136"/>
    </source>
</evidence>
<evidence type="ECO:0000256" key="2">
    <source>
        <dbReference type="ARBA" id="ARBA00007165"/>
    </source>
</evidence>
<comment type="subcellular location">
    <subcellularLocation>
        <location evidence="6">Cell membrane</location>
        <topology evidence="6">Multi-pass membrane protein</topology>
    </subcellularLocation>
    <subcellularLocation>
        <location evidence="1">Membrane</location>
    </subcellularLocation>
</comment>
<feature type="transmembrane region" description="Helical" evidence="6">
    <location>
        <begin position="20"/>
        <end position="41"/>
    </location>
</feature>
<protein>
    <recommendedName>
        <fullName evidence="6">SURF1-like protein</fullName>
    </recommendedName>
</protein>
<dbReference type="InterPro" id="IPR002994">
    <property type="entry name" value="Surf1/Shy1"/>
</dbReference>
<keyword evidence="4 6" id="KW-1133">Transmembrane helix</keyword>
<reference evidence="7 8" key="1">
    <citation type="submission" date="2023-09" db="EMBL/GenBank/DDBJ databases">
        <authorList>
            <person name="Qi X."/>
        </authorList>
    </citation>
    <scope>NUCLEOTIDE SEQUENCE [LARGE SCALE GENOMIC DNA]</scope>
    <source>
        <strain evidence="7 8">S1-1</strain>
    </source>
</reference>
<keyword evidence="6" id="KW-1003">Cell membrane</keyword>
<evidence type="ECO:0000313" key="7">
    <source>
        <dbReference type="EMBL" id="WOH36797.1"/>
    </source>
</evidence>
<dbReference type="PROSITE" id="PS50895">
    <property type="entry name" value="SURF1"/>
    <property type="match status" value="1"/>
</dbReference>
<dbReference type="CDD" id="cd06662">
    <property type="entry name" value="SURF1"/>
    <property type="match status" value="1"/>
</dbReference>
<dbReference type="EMBL" id="CP136600">
    <property type="protein sequence ID" value="WOH36797.1"/>
    <property type="molecule type" value="Genomic_DNA"/>
</dbReference>
<dbReference type="InterPro" id="IPR045214">
    <property type="entry name" value="Surf1/Surf4"/>
</dbReference>
<keyword evidence="3 6" id="KW-0812">Transmembrane</keyword>
<dbReference type="Proteomes" id="UP001301442">
    <property type="component" value="Chromosome"/>
</dbReference>
<comment type="similarity">
    <text evidence="2 6">Belongs to the SURF1 family.</text>
</comment>
<evidence type="ECO:0000256" key="4">
    <source>
        <dbReference type="ARBA" id="ARBA00022989"/>
    </source>
</evidence>
<feature type="transmembrane region" description="Helical" evidence="6">
    <location>
        <begin position="227"/>
        <end position="247"/>
    </location>
</feature>
<name>A0ABZ0GLM0_9GAMM</name>
<dbReference type="Pfam" id="PF02104">
    <property type="entry name" value="SURF1"/>
    <property type="match status" value="1"/>
</dbReference>
<dbReference type="PANTHER" id="PTHR23427:SF2">
    <property type="entry name" value="SURFEIT LOCUS PROTEIN 1"/>
    <property type="match status" value="1"/>
</dbReference>
<evidence type="ECO:0000313" key="8">
    <source>
        <dbReference type="Proteomes" id="UP001301442"/>
    </source>
</evidence>
<gene>
    <name evidence="7" type="ORF">RI844_15670</name>
</gene>
<evidence type="ECO:0000256" key="6">
    <source>
        <dbReference type="RuleBase" id="RU363076"/>
    </source>
</evidence>
<evidence type="ECO:0000256" key="1">
    <source>
        <dbReference type="ARBA" id="ARBA00004370"/>
    </source>
</evidence>
<evidence type="ECO:0000256" key="3">
    <source>
        <dbReference type="ARBA" id="ARBA00022692"/>
    </source>
</evidence>
<accession>A0ABZ0GLM0</accession>
<sequence length="258" mass="29551">MNTKSVKTSELPSYLASWSLPWVIFTLLVFAGLIKLSLWQFERSAEKQQRLSNIAVLSQQQALDLNVVLTDTNINAGSINDIPVALAGTFNNQYKFLLDNQTHKGKLGYRVLQVFHDIRSKKSVLVNLGWVQGSIDRSFIPTLSDIKNTKNILGNIRIIEQGIVLTEEQLSIDNWPQRIQQINIDKISRLINIKLLPFVVFLDKKEDIGYIKNWQPIVMPPEKHTGYAVQWLTLAIAWLSLMIWASFKTYRSQIDSKK</sequence>
<proteinExistence type="inferred from homology"/>
<dbReference type="RefSeq" id="WP_348395609.1">
    <property type="nucleotide sequence ID" value="NZ_CP136600.1"/>
</dbReference>